<accession>A0A7W1WNG2</accession>
<evidence type="ECO:0000256" key="7">
    <source>
        <dbReference type="ARBA" id="ARBA00023136"/>
    </source>
</evidence>
<evidence type="ECO:0000256" key="6">
    <source>
        <dbReference type="ARBA" id="ARBA00022989"/>
    </source>
</evidence>
<evidence type="ECO:0000256" key="1">
    <source>
        <dbReference type="ARBA" id="ARBA00004651"/>
    </source>
</evidence>
<evidence type="ECO:0000313" key="9">
    <source>
        <dbReference type="EMBL" id="MBA4493065.1"/>
    </source>
</evidence>
<dbReference type="InterPro" id="IPR017588">
    <property type="entry name" value="UacT-like"/>
</dbReference>
<dbReference type="GO" id="GO:0005886">
    <property type="term" value="C:plasma membrane"/>
    <property type="evidence" value="ECO:0007669"/>
    <property type="project" value="UniProtKB-SubCell"/>
</dbReference>
<feature type="transmembrane region" description="Helical" evidence="8">
    <location>
        <begin position="309"/>
        <end position="333"/>
    </location>
</feature>
<name>A0A7W1WNG2_9BACL</name>
<protein>
    <submittedName>
        <fullName evidence="9">Purine permease</fullName>
    </submittedName>
</protein>
<keyword evidence="10" id="KW-1185">Reference proteome</keyword>
<keyword evidence="5 8" id="KW-0812">Transmembrane</keyword>
<keyword evidence="3" id="KW-0813">Transport</keyword>
<evidence type="ECO:0000313" key="10">
    <source>
        <dbReference type="Proteomes" id="UP000535491"/>
    </source>
</evidence>
<reference evidence="9 10" key="1">
    <citation type="submission" date="2020-07" db="EMBL/GenBank/DDBJ databases">
        <authorList>
            <person name="Feng H."/>
        </authorList>
    </citation>
    <scope>NUCLEOTIDE SEQUENCE [LARGE SCALE GENOMIC DNA]</scope>
    <source>
        <strain evidence="10">s-10</strain>
    </source>
</reference>
<dbReference type="PANTHER" id="PTHR42810">
    <property type="entry name" value="PURINE PERMEASE C1399.01C-RELATED"/>
    <property type="match status" value="1"/>
</dbReference>
<dbReference type="Pfam" id="PF00860">
    <property type="entry name" value="Xan_ur_permease"/>
    <property type="match status" value="1"/>
</dbReference>
<feature type="transmembrane region" description="Helical" evidence="8">
    <location>
        <begin position="185"/>
        <end position="204"/>
    </location>
</feature>
<feature type="transmembrane region" description="Helical" evidence="8">
    <location>
        <begin position="122"/>
        <end position="141"/>
    </location>
</feature>
<feature type="transmembrane region" description="Helical" evidence="8">
    <location>
        <begin position="71"/>
        <end position="89"/>
    </location>
</feature>
<evidence type="ECO:0000256" key="3">
    <source>
        <dbReference type="ARBA" id="ARBA00022448"/>
    </source>
</evidence>
<comment type="subcellular location">
    <subcellularLocation>
        <location evidence="1">Cell membrane</location>
        <topology evidence="1">Multi-pass membrane protein</topology>
    </subcellularLocation>
</comment>
<keyword evidence="6 8" id="KW-1133">Transmembrane helix</keyword>
<feature type="transmembrane region" description="Helical" evidence="8">
    <location>
        <begin position="369"/>
        <end position="388"/>
    </location>
</feature>
<dbReference type="AlphaFoldDB" id="A0A7W1WNG2"/>
<dbReference type="Proteomes" id="UP000535491">
    <property type="component" value="Unassembled WGS sequence"/>
</dbReference>
<feature type="transmembrane region" description="Helical" evidence="8">
    <location>
        <begin position="161"/>
        <end position="178"/>
    </location>
</feature>
<dbReference type="EMBL" id="JACEIQ010000001">
    <property type="protein sequence ID" value="MBA4493065.1"/>
    <property type="molecule type" value="Genomic_DNA"/>
</dbReference>
<sequence>MKGLSSWKIGVLGLQHVLAMYAGAVVVPLIVGPAMGMTAHQLAYLISIDLFTCGIASLIQVIGGRHLGIKLPVILGCTFTAVTPMIAIGKIEGITAIYGAIIASGIVVMIIAQFFGKIMKWFPPIVTGSVVMTIGVSLIPVAMNNVAGGQGSPSFGDWKNLLLAAITFISVILINRFFNGYIQAISVLISLIIGTAVAAFMGLVDFKTVADADWFRVVQPLYFGMPEFHISAIITMSLVAIVSMIESTGVFLALGEVCDRKLESQDLKRGLRAEGLAVVIGGLFNAFPYTTFSQNVGLLTLSKVKTRNVVIAAGFILIVLGCLPKVAAITTIIPTPVLGGAMIPMFGMVIASGVRMLSKVDFRRNENLLIVACSVGIGLGTAVVPGIFKTVPDAVKLLVENGIVLGSFTAVFLNWLLNHKRAWIGSSHNRMDQTGEKAAEAVL</sequence>
<feature type="transmembrane region" description="Helical" evidence="8">
    <location>
        <begin position="339"/>
        <end position="357"/>
    </location>
</feature>
<evidence type="ECO:0000256" key="4">
    <source>
        <dbReference type="ARBA" id="ARBA00022475"/>
    </source>
</evidence>
<comment type="similarity">
    <text evidence="2">Belongs to the nucleobase:cation symporter-2 (NCS2) (TC 2.A.40) family.</text>
</comment>
<feature type="transmembrane region" description="Helical" evidence="8">
    <location>
        <begin position="394"/>
        <end position="417"/>
    </location>
</feature>
<dbReference type="InterPro" id="IPR006042">
    <property type="entry name" value="Xan_ur_permease"/>
</dbReference>
<proteinExistence type="inferred from homology"/>
<organism evidence="9 10">
    <name type="scientific">Paenactinomyces guangxiensis</name>
    <dbReference type="NCBI Taxonomy" id="1490290"/>
    <lineage>
        <taxon>Bacteria</taxon>
        <taxon>Bacillati</taxon>
        <taxon>Bacillota</taxon>
        <taxon>Bacilli</taxon>
        <taxon>Bacillales</taxon>
        <taxon>Thermoactinomycetaceae</taxon>
        <taxon>Paenactinomyces</taxon>
    </lineage>
</organism>
<dbReference type="NCBIfam" id="TIGR03173">
    <property type="entry name" value="pbuX"/>
    <property type="match status" value="1"/>
</dbReference>
<evidence type="ECO:0000256" key="2">
    <source>
        <dbReference type="ARBA" id="ARBA00008821"/>
    </source>
</evidence>
<gene>
    <name evidence="9" type="ORF">H1191_01885</name>
</gene>
<dbReference type="NCBIfam" id="NF037981">
    <property type="entry name" value="NCS2_1"/>
    <property type="match status" value="1"/>
</dbReference>
<dbReference type="PANTHER" id="PTHR42810:SF4">
    <property type="entry name" value="URIC ACID TRANSPORTER UACT"/>
    <property type="match status" value="1"/>
</dbReference>
<dbReference type="NCBIfam" id="TIGR00801">
    <property type="entry name" value="ncs2"/>
    <property type="match status" value="1"/>
</dbReference>
<evidence type="ECO:0000256" key="5">
    <source>
        <dbReference type="ARBA" id="ARBA00022692"/>
    </source>
</evidence>
<feature type="transmembrane region" description="Helical" evidence="8">
    <location>
        <begin position="228"/>
        <end position="254"/>
    </location>
</feature>
<feature type="transmembrane region" description="Helical" evidence="8">
    <location>
        <begin position="95"/>
        <end position="115"/>
    </location>
</feature>
<comment type="caution">
    <text evidence="9">The sequence shown here is derived from an EMBL/GenBank/DDBJ whole genome shotgun (WGS) entry which is preliminary data.</text>
</comment>
<keyword evidence="7 8" id="KW-0472">Membrane</keyword>
<dbReference type="InterPro" id="IPR006043">
    <property type="entry name" value="NCS2"/>
</dbReference>
<feature type="transmembrane region" description="Helical" evidence="8">
    <location>
        <begin position="12"/>
        <end position="35"/>
    </location>
</feature>
<dbReference type="RefSeq" id="WP_181750278.1">
    <property type="nucleotide sequence ID" value="NZ_JACEIQ010000001.1"/>
</dbReference>
<dbReference type="PROSITE" id="PS01116">
    <property type="entry name" value="XANTH_URACIL_PERMASE"/>
    <property type="match status" value="1"/>
</dbReference>
<dbReference type="GO" id="GO:0042907">
    <property type="term" value="F:xanthine transmembrane transporter activity"/>
    <property type="evidence" value="ECO:0007669"/>
    <property type="project" value="TreeGrafter"/>
</dbReference>
<keyword evidence="4" id="KW-1003">Cell membrane</keyword>
<feature type="transmembrane region" description="Helical" evidence="8">
    <location>
        <begin position="41"/>
        <end position="59"/>
    </location>
</feature>
<evidence type="ECO:0000256" key="8">
    <source>
        <dbReference type="SAM" id="Phobius"/>
    </source>
</evidence>